<protein>
    <submittedName>
        <fullName evidence="1">Uncharacterized protein</fullName>
    </submittedName>
</protein>
<dbReference type="AlphaFoldDB" id="A0AAW1KES1"/>
<sequence>MSVKSVAYVGNVAEFENSSSKPEENIVDISTLEIKAPDGTFPENDLVTVARPQCLPGYRRDRNGVCRRVA</sequence>
<organism evidence="1 2">
    <name type="scientific">Popillia japonica</name>
    <name type="common">Japanese beetle</name>
    <dbReference type="NCBI Taxonomy" id="7064"/>
    <lineage>
        <taxon>Eukaryota</taxon>
        <taxon>Metazoa</taxon>
        <taxon>Ecdysozoa</taxon>
        <taxon>Arthropoda</taxon>
        <taxon>Hexapoda</taxon>
        <taxon>Insecta</taxon>
        <taxon>Pterygota</taxon>
        <taxon>Neoptera</taxon>
        <taxon>Endopterygota</taxon>
        <taxon>Coleoptera</taxon>
        <taxon>Polyphaga</taxon>
        <taxon>Scarabaeiformia</taxon>
        <taxon>Scarabaeidae</taxon>
        <taxon>Rutelinae</taxon>
        <taxon>Popillia</taxon>
    </lineage>
</organism>
<name>A0AAW1KES1_POPJA</name>
<accession>A0AAW1KES1</accession>
<gene>
    <name evidence="1" type="ORF">QE152_g24444</name>
</gene>
<reference evidence="1 2" key="1">
    <citation type="journal article" date="2024" name="BMC Genomics">
        <title>De novo assembly and annotation of Popillia japonica's genome with initial clues to its potential as an invasive pest.</title>
        <authorList>
            <person name="Cucini C."/>
            <person name="Boschi S."/>
            <person name="Funari R."/>
            <person name="Cardaioli E."/>
            <person name="Iannotti N."/>
            <person name="Marturano G."/>
            <person name="Paoli F."/>
            <person name="Bruttini M."/>
            <person name="Carapelli A."/>
            <person name="Frati F."/>
            <person name="Nardi F."/>
        </authorList>
    </citation>
    <scope>NUCLEOTIDE SEQUENCE [LARGE SCALE GENOMIC DNA]</scope>
    <source>
        <strain evidence="1">DMR45628</strain>
    </source>
</reference>
<dbReference type="EMBL" id="JASPKY010000249">
    <property type="protein sequence ID" value="KAK9716948.1"/>
    <property type="molecule type" value="Genomic_DNA"/>
</dbReference>
<evidence type="ECO:0000313" key="2">
    <source>
        <dbReference type="Proteomes" id="UP001458880"/>
    </source>
</evidence>
<proteinExistence type="predicted"/>
<comment type="caution">
    <text evidence="1">The sequence shown here is derived from an EMBL/GenBank/DDBJ whole genome shotgun (WGS) entry which is preliminary data.</text>
</comment>
<keyword evidence="2" id="KW-1185">Reference proteome</keyword>
<dbReference type="Proteomes" id="UP001458880">
    <property type="component" value="Unassembled WGS sequence"/>
</dbReference>
<evidence type="ECO:0000313" key="1">
    <source>
        <dbReference type="EMBL" id="KAK9716948.1"/>
    </source>
</evidence>